<protein>
    <submittedName>
        <fullName evidence="6">DUF1232 domain-containing protein</fullName>
    </submittedName>
</protein>
<comment type="caution">
    <text evidence="6">The sequence shown here is derived from an EMBL/GenBank/DDBJ whole genome shotgun (WGS) entry which is preliminary data.</text>
</comment>
<dbReference type="EMBL" id="WTUZ01000014">
    <property type="protein sequence ID" value="MZQ82539.1"/>
    <property type="molecule type" value="Genomic_DNA"/>
</dbReference>
<dbReference type="InterPro" id="IPR010652">
    <property type="entry name" value="DUF1232"/>
</dbReference>
<feature type="domain" description="DUF1232" evidence="5">
    <location>
        <begin position="50"/>
        <end position="84"/>
    </location>
</feature>
<keyword evidence="3" id="KW-1133">Transmembrane helix</keyword>
<evidence type="ECO:0000256" key="1">
    <source>
        <dbReference type="ARBA" id="ARBA00004127"/>
    </source>
</evidence>
<keyword evidence="2" id="KW-0812">Transmembrane</keyword>
<name>A0A6L8UZN1_9BACL</name>
<comment type="subcellular location">
    <subcellularLocation>
        <location evidence="1">Endomembrane system</location>
        <topology evidence="1">Multi-pass membrane protein</topology>
    </subcellularLocation>
</comment>
<proteinExistence type="predicted"/>
<sequence>MDASKYQKYFNPEDFWSKLKKGAKKVGSKAVYSGLLLYYAVESPRTPLKAKVQIYGTLGYLILPLDLIPDLLPIVGYVDDLSALGLALAVVAKNIDDDVKFKAKSKLRDFFGDEAVKSKDIIDIDGKIVADQEKKEAPEQH</sequence>
<keyword evidence="7" id="KW-1185">Reference proteome</keyword>
<accession>A0A6L8UZN1</accession>
<dbReference type="AlphaFoldDB" id="A0A6L8UZN1"/>
<dbReference type="Pfam" id="PF06803">
    <property type="entry name" value="DUF1232"/>
    <property type="match status" value="1"/>
</dbReference>
<evidence type="ECO:0000256" key="3">
    <source>
        <dbReference type="ARBA" id="ARBA00022989"/>
    </source>
</evidence>
<reference evidence="6 7" key="1">
    <citation type="submission" date="2019-12" db="EMBL/GenBank/DDBJ databases">
        <title>Paenibacillus sp. nov. sp. isolated from soil.</title>
        <authorList>
            <person name="Kim J."/>
            <person name="Jeong S.E."/>
            <person name="Jung H.S."/>
            <person name="Jeon C.O."/>
        </authorList>
    </citation>
    <scope>NUCLEOTIDE SEQUENCE [LARGE SCALE GENOMIC DNA]</scope>
    <source>
        <strain evidence="6 7">5J-6</strain>
    </source>
</reference>
<evidence type="ECO:0000256" key="4">
    <source>
        <dbReference type="ARBA" id="ARBA00023136"/>
    </source>
</evidence>
<dbReference type="Proteomes" id="UP000481087">
    <property type="component" value="Unassembled WGS sequence"/>
</dbReference>
<evidence type="ECO:0000259" key="5">
    <source>
        <dbReference type="Pfam" id="PF06803"/>
    </source>
</evidence>
<dbReference type="RefSeq" id="WP_161406740.1">
    <property type="nucleotide sequence ID" value="NZ_WTUZ01000014.1"/>
</dbReference>
<gene>
    <name evidence="6" type="ORF">GQF01_10495</name>
</gene>
<evidence type="ECO:0000256" key="2">
    <source>
        <dbReference type="ARBA" id="ARBA00022692"/>
    </source>
</evidence>
<keyword evidence="4" id="KW-0472">Membrane</keyword>
<evidence type="ECO:0000313" key="7">
    <source>
        <dbReference type="Proteomes" id="UP000481087"/>
    </source>
</evidence>
<evidence type="ECO:0000313" key="6">
    <source>
        <dbReference type="EMBL" id="MZQ82539.1"/>
    </source>
</evidence>
<dbReference type="GO" id="GO:0012505">
    <property type="term" value="C:endomembrane system"/>
    <property type="evidence" value="ECO:0007669"/>
    <property type="project" value="UniProtKB-SubCell"/>
</dbReference>
<organism evidence="6 7">
    <name type="scientific">Paenibacillus silvestris</name>
    <dbReference type="NCBI Taxonomy" id="2606219"/>
    <lineage>
        <taxon>Bacteria</taxon>
        <taxon>Bacillati</taxon>
        <taxon>Bacillota</taxon>
        <taxon>Bacilli</taxon>
        <taxon>Bacillales</taxon>
        <taxon>Paenibacillaceae</taxon>
        <taxon>Paenibacillus</taxon>
    </lineage>
</organism>